<dbReference type="InterPro" id="IPR015943">
    <property type="entry name" value="WD40/YVTN_repeat-like_dom_sf"/>
</dbReference>
<dbReference type="GO" id="GO:0034314">
    <property type="term" value="P:Arp2/3 complex-mediated actin nucleation"/>
    <property type="evidence" value="ECO:0007669"/>
    <property type="project" value="InterPro"/>
</dbReference>
<dbReference type="PANTHER" id="PTHR10709:SF2">
    <property type="entry name" value="ACTIN-RELATED PROTEIN 2_3 COMPLEX SUBUNIT"/>
    <property type="match status" value="1"/>
</dbReference>
<evidence type="ECO:0000259" key="10">
    <source>
        <dbReference type="Pfam" id="PF12894"/>
    </source>
</evidence>
<evidence type="ECO:0000256" key="7">
    <source>
        <dbReference type="ARBA" id="ARBA00023212"/>
    </source>
</evidence>
<evidence type="ECO:0000256" key="1">
    <source>
        <dbReference type="ARBA" id="ARBA00004245"/>
    </source>
</evidence>
<evidence type="ECO:0000256" key="2">
    <source>
        <dbReference type="ARBA" id="ARBA00006260"/>
    </source>
</evidence>
<dbReference type="GO" id="GO:0005885">
    <property type="term" value="C:Arp2/3 protein complex"/>
    <property type="evidence" value="ECO:0007669"/>
    <property type="project" value="InterPro"/>
</dbReference>
<name>A0A1Y1JEM2_PLAGO</name>
<sequence length="392" mass="44854">MIDYLKCDCIKYAIPDENSEPPISISRNKENTLVAAVENKKYVHIYKIKNSGFSRCDTICIGNRNKIIALEWSNQNDLLILTIDMKCVIYKNGKNGKWENSHVNIPNEDLTPTCVSWHPHSYYFAIGFSSGVILICSKSENQKWTIEKLINHSGSILFLQWCYSGHVLCSCSMDSTVVLVCTSDLLHDGPKNEEKFRTYSNIDKVIADRNLNNNDVISKIECEGHIIFHSSFSSSNERIAVITSNFENSCENQQIIISDYFESPPNTQFLSWIGQTMQKCLFLDENRLLVYGYEIFPILIESINGEWTISKVVLPQFSIKNLSVDFFYDKKTIQDIEEECKYMNGNEIIGEIVAHSNNILQISMLEPHESGKYITFVTVSSDFNVVFWCLAL</sequence>
<dbReference type="SMART" id="SM00320">
    <property type="entry name" value="WD40"/>
    <property type="match status" value="4"/>
</dbReference>
<dbReference type="GO" id="GO:0051015">
    <property type="term" value="F:actin filament binding"/>
    <property type="evidence" value="ECO:0007669"/>
    <property type="project" value="TreeGrafter"/>
</dbReference>
<proteinExistence type="inferred from homology"/>
<keyword evidence="6" id="KW-0009">Actin-binding</keyword>
<dbReference type="InterPro" id="IPR017383">
    <property type="entry name" value="ARPC1"/>
</dbReference>
<gene>
    <name evidence="11" type="ORF">PGO_091560</name>
</gene>
<comment type="subcellular location">
    <subcellularLocation>
        <location evidence="1">Cytoplasm</location>
        <location evidence="1">Cytoskeleton</location>
    </subcellularLocation>
</comment>
<dbReference type="Pfam" id="PF12894">
    <property type="entry name" value="ANAPC4_WD40"/>
    <property type="match status" value="1"/>
</dbReference>
<dbReference type="InterPro" id="IPR036322">
    <property type="entry name" value="WD40_repeat_dom_sf"/>
</dbReference>
<dbReference type="AlphaFoldDB" id="A0A1Y1JEM2"/>
<dbReference type="RefSeq" id="XP_028543545.1">
    <property type="nucleotide sequence ID" value="XM_028687744.1"/>
</dbReference>
<evidence type="ECO:0000256" key="4">
    <source>
        <dbReference type="ARBA" id="ARBA00022574"/>
    </source>
</evidence>
<dbReference type="EMBL" id="BDQF01000010">
    <property type="protein sequence ID" value="GAW80956.1"/>
    <property type="molecule type" value="Genomic_DNA"/>
</dbReference>
<keyword evidence="12" id="KW-1185">Reference proteome</keyword>
<evidence type="ECO:0000256" key="6">
    <source>
        <dbReference type="ARBA" id="ARBA00023203"/>
    </source>
</evidence>
<accession>A0A1Y1JEM2</accession>
<evidence type="ECO:0000256" key="8">
    <source>
        <dbReference type="ARBA" id="ARBA00041244"/>
    </source>
</evidence>
<dbReference type="GeneID" id="39747674"/>
<dbReference type="InterPro" id="IPR024977">
    <property type="entry name" value="Apc4-like_WD40_dom"/>
</dbReference>
<evidence type="ECO:0000313" key="11">
    <source>
        <dbReference type="EMBL" id="GAW80956.1"/>
    </source>
</evidence>
<evidence type="ECO:0000256" key="5">
    <source>
        <dbReference type="ARBA" id="ARBA00022737"/>
    </source>
</evidence>
<dbReference type="OMA" id="TIDMKCV"/>
<dbReference type="SUPFAM" id="SSF50978">
    <property type="entry name" value="WD40 repeat-like"/>
    <property type="match status" value="1"/>
</dbReference>
<dbReference type="InterPro" id="IPR001680">
    <property type="entry name" value="WD40_rpt"/>
</dbReference>
<dbReference type="Proteomes" id="UP000195521">
    <property type="component" value="Unassembled WGS sequence"/>
</dbReference>
<keyword evidence="4" id="KW-0853">WD repeat</keyword>
<dbReference type="PANTHER" id="PTHR10709">
    <property type="entry name" value="ACTIN-RELATED PROTEIN 2/3 COMPLEX SUBUNIT 1"/>
    <property type="match status" value="1"/>
</dbReference>
<reference evidence="12" key="1">
    <citation type="submission" date="2017-04" db="EMBL/GenBank/DDBJ databases">
        <title>Plasmodium gonderi genome.</title>
        <authorList>
            <person name="Arisue N."/>
            <person name="Honma H."/>
            <person name="Kawai S."/>
            <person name="Tougan T."/>
            <person name="Tanabe K."/>
            <person name="Horii T."/>
        </authorList>
    </citation>
    <scope>NUCLEOTIDE SEQUENCE [LARGE SCALE GENOMIC DNA]</scope>
    <source>
        <strain evidence="12">ATCC 30045</strain>
    </source>
</reference>
<evidence type="ECO:0000256" key="9">
    <source>
        <dbReference type="ARBA" id="ARBA00041789"/>
    </source>
</evidence>
<dbReference type="Gene3D" id="2.130.10.10">
    <property type="entry name" value="YVTN repeat-like/Quinoprotein amine dehydrogenase"/>
    <property type="match status" value="1"/>
</dbReference>
<evidence type="ECO:0000313" key="12">
    <source>
        <dbReference type="Proteomes" id="UP000195521"/>
    </source>
</evidence>
<comment type="similarity">
    <text evidence="2">Belongs to the WD repeat ARPC1 family.</text>
</comment>
<dbReference type="OrthoDB" id="406844at2759"/>
<feature type="domain" description="Anaphase-promoting complex subunit 4-like WD40" evidence="10">
    <location>
        <begin position="70"/>
        <end position="163"/>
    </location>
</feature>
<keyword evidence="7" id="KW-0206">Cytoskeleton</keyword>
<keyword evidence="3" id="KW-0963">Cytoplasm</keyword>
<comment type="caution">
    <text evidence="11">The sequence shown here is derived from an EMBL/GenBank/DDBJ whole genome shotgun (WGS) entry which is preliminary data.</text>
</comment>
<protein>
    <recommendedName>
        <fullName evidence="8">Arp2/3 complex 41 kDa subunit</fullName>
    </recommendedName>
    <alternativeName>
        <fullName evidence="9">p41-ARC</fullName>
    </alternativeName>
</protein>
<evidence type="ECO:0000256" key="3">
    <source>
        <dbReference type="ARBA" id="ARBA00022490"/>
    </source>
</evidence>
<organism evidence="11 12">
    <name type="scientific">Plasmodium gonderi</name>
    <dbReference type="NCBI Taxonomy" id="77519"/>
    <lineage>
        <taxon>Eukaryota</taxon>
        <taxon>Sar</taxon>
        <taxon>Alveolata</taxon>
        <taxon>Apicomplexa</taxon>
        <taxon>Aconoidasida</taxon>
        <taxon>Haemosporida</taxon>
        <taxon>Plasmodiidae</taxon>
        <taxon>Plasmodium</taxon>
        <taxon>Plasmodium (Plasmodium)</taxon>
    </lineage>
</organism>
<keyword evidence="5" id="KW-0677">Repeat</keyword>